<keyword evidence="2 5" id="KW-0489">Methyltransferase</keyword>
<dbReference type="CDD" id="cd02440">
    <property type="entry name" value="AdoMet_MTases"/>
    <property type="match status" value="1"/>
</dbReference>
<dbReference type="EMBL" id="JANIBJ010000020">
    <property type="protein sequence ID" value="MCQ8104806.1"/>
    <property type="molecule type" value="Genomic_DNA"/>
</dbReference>
<dbReference type="InterPro" id="IPR029063">
    <property type="entry name" value="SAM-dependent_MTases_sf"/>
</dbReference>
<dbReference type="PROSITE" id="PS50123">
    <property type="entry name" value="CHER"/>
    <property type="match status" value="1"/>
</dbReference>
<dbReference type="InterPro" id="IPR000780">
    <property type="entry name" value="CheR_MeTrfase"/>
</dbReference>
<dbReference type="SUPFAM" id="SSF47757">
    <property type="entry name" value="Chemotaxis receptor methyltransferase CheR, N-terminal domain"/>
    <property type="match status" value="1"/>
</dbReference>
<dbReference type="Gene3D" id="3.40.50.150">
    <property type="entry name" value="Vaccinia Virus protein VP39"/>
    <property type="match status" value="1"/>
</dbReference>
<dbReference type="InterPro" id="IPR022642">
    <property type="entry name" value="CheR_C"/>
</dbReference>
<dbReference type="PANTHER" id="PTHR24422:SF26">
    <property type="entry name" value="CHEMOTAXIS PROTEIN METHYLTRANSFERASE"/>
    <property type="match status" value="1"/>
</dbReference>
<dbReference type="PRINTS" id="PR00996">
    <property type="entry name" value="CHERMTFRASE"/>
</dbReference>
<evidence type="ECO:0000259" key="6">
    <source>
        <dbReference type="PROSITE" id="PS50123"/>
    </source>
</evidence>
<evidence type="ECO:0000256" key="4">
    <source>
        <dbReference type="ARBA" id="ARBA00022691"/>
    </source>
</evidence>
<evidence type="ECO:0000256" key="5">
    <source>
        <dbReference type="PIRNR" id="PIRNR000410"/>
    </source>
</evidence>
<feature type="domain" description="CheR-type methyltransferase" evidence="6">
    <location>
        <begin position="1"/>
        <end position="268"/>
    </location>
</feature>
<evidence type="ECO:0000313" key="7">
    <source>
        <dbReference type="EMBL" id="MCQ8104806.1"/>
    </source>
</evidence>
<dbReference type="InterPro" id="IPR050903">
    <property type="entry name" value="Bact_Chemotaxis_MeTrfase"/>
</dbReference>
<dbReference type="Gene3D" id="1.10.155.10">
    <property type="entry name" value="Chemotaxis receptor methyltransferase CheR, N-terminal domain"/>
    <property type="match status" value="1"/>
</dbReference>
<comment type="caution">
    <text evidence="7">The sequence shown here is derived from an EMBL/GenBank/DDBJ whole genome shotgun (WGS) entry which is preliminary data.</text>
</comment>
<dbReference type="InterPro" id="IPR022641">
    <property type="entry name" value="CheR_N"/>
</dbReference>
<dbReference type="SMART" id="SM00138">
    <property type="entry name" value="MeTrc"/>
    <property type="match status" value="1"/>
</dbReference>
<evidence type="ECO:0000256" key="3">
    <source>
        <dbReference type="ARBA" id="ARBA00022679"/>
    </source>
</evidence>
<evidence type="ECO:0000256" key="2">
    <source>
        <dbReference type="ARBA" id="ARBA00022603"/>
    </source>
</evidence>
<keyword evidence="8" id="KW-1185">Reference proteome</keyword>
<dbReference type="PIRSF" id="PIRSF000410">
    <property type="entry name" value="CheR"/>
    <property type="match status" value="1"/>
</dbReference>
<evidence type="ECO:0000313" key="8">
    <source>
        <dbReference type="Proteomes" id="UP001524499"/>
    </source>
</evidence>
<keyword evidence="4 5" id="KW-0949">S-adenosyl-L-methionine</keyword>
<dbReference type="PANTHER" id="PTHR24422">
    <property type="entry name" value="CHEMOTAXIS PROTEIN METHYLTRANSFERASE"/>
    <property type="match status" value="1"/>
</dbReference>
<dbReference type="InterPro" id="IPR026024">
    <property type="entry name" value="Chemotaxis_MeTrfase_CheR"/>
</dbReference>
<gene>
    <name evidence="7" type="ORF">NP590_11870</name>
</gene>
<evidence type="ECO:0000256" key="1">
    <source>
        <dbReference type="ARBA" id="ARBA00001541"/>
    </source>
</evidence>
<dbReference type="Pfam" id="PF03705">
    <property type="entry name" value="CheR_N"/>
    <property type="match status" value="1"/>
</dbReference>
<dbReference type="EC" id="2.1.1.80" evidence="5"/>
<dbReference type="SUPFAM" id="SSF53335">
    <property type="entry name" value="S-adenosyl-L-methionine-dependent methyltransferases"/>
    <property type="match status" value="1"/>
</dbReference>
<accession>A0ABT1THS4</accession>
<dbReference type="Proteomes" id="UP001524499">
    <property type="component" value="Unassembled WGS sequence"/>
</dbReference>
<name>A0ABT1THS4_9GAMM</name>
<dbReference type="RefSeq" id="WP_256602608.1">
    <property type="nucleotide sequence ID" value="NZ_JANIBJ010000020.1"/>
</dbReference>
<comment type="catalytic activity">
    <reaction evidence="1 5">
        <text>L-glutamyl-[protein] + S-adenosyl-L-methionine = [protein]-L-glutamate 5-O-methyl ester + S-adenosyl-L-homocysteine</text>
        <dbReference type="Rhea" id="RHEA:24452"/>
        <dbReference type="Rhea" id="RHEA-COMP:10208"/>
        <dbReference type="Rhea" id="RHEA-COMP:10311"/>
        <dbReference type="ChEBI" id="CHEBI:29973"/>
        <dbReference type="ChEBI" id="CHEBI:57856"/>
        <dbReference type="ChEBI" id="CHEBI:59789"/>
        <dbReference type="ChEBI" id="CHEBI:82795"/>
        <dbReference type="EC" id="2.1.1.80"/>
    </reaction>
</comment>
<sequence length="268" mass="30988">MSISTITPEEFDDFRRLIYNHAGISLGPEKQVMVASRLAKRLDYHGLSSYRDYFNLLTQRDYPDEFQTMVNILTTNETYFFREPGHFEFFKDVILPAWRGDVFRVWSAASSTGEEAYSLAMVLAENMGTRNWEVFGSDLNTRVIEVARQGVYPLDRLDHMDPGFLEKYCLKGVRARAGFFRVDKKIRAKVRFEQVNLKSPPPPGLGRFDVIFLRNVLIYFDQDFKKQVVERLAAALTPGGYFIVSHSESLHRVTDELTMVKPSIYRKG</sequence>
<protein>
    <recommendedName>
        <fullName evidence="5">Chemotaxis protein methyltransferase</fullName>
        <ecNumber evidence="5">2.1.1.80</ecNumber>
    </recommendedName>
</protein>
<keyword evidence="3 5" id="KW-0808">Transferase</keyword>
<organism evidence="7 8">
    <name type="scientific">Methylomonas subterranea</name>
    <dbReference type="NCBI Taxonomy" id="2952225"/>
    <lineage>
        <taxon>Bacteria</taxon>
        <taxon>Pseudomonadati</taxon>
        <taxon>Pseudomonadota</taxon>
        <taxon>Gammaproteobacteria</taxon>
        <taxon>Methylococcales</taxon>
        <taxon>Methylococcaceae</taxon>
        <taxon>Methylomonas</taxon>
    </lineage>
</organism>
<proteinExistence type="predicted"/>
<dbReference type="InterPro" id="IPR036804">
    <property type="entry name" value="CheR_N_sf"/>
</dbReference>
<dbReference type="Pfam" id="PF01739">
    <property type="entry name" value="CheR"/>
    <property type="match status" value="1"/>
</dbReference>
<comment type="function">
    <text evidence="5">Methylation of the membrane-bound methyl-accepting chemotaxis proteins (MCP) to form gamma-glutamyl methyl ester residues in MCP.</text>
</comment>
<reference evidence="7 8" key="1">
    <citation type="submission" date="2022-07" db="EMBL/GenBank/DDBJ databases">
        <title>Methylomonas rivi sp. nov., Methylomonas rosea sp. nov., Methylomonas aureus sp. nov. and Methylomonas subterranea sp. nov., four novel methanotrophs isolated from a freshwater creek and the deep terrestrial subsurface.</title>
        <authorList>
            <person name="Abin C."/>
            <person name="Sankaranarayanan K."/>
            <person name="Garner C."/>
            <person name="Sindelar R."/>
            <person name="Kotary K."/>
            <person name="Garner R."/>
            <person name="Barclay S."/>
            <person name="Lawson P."/>
            <person name="Krumholz L."/>
        </authorList>
    </citation>
    <scope>NUCLEOTIDE SEQUENCE [LARGE SCALE GENOMIC DNA]</scope>
    <source>
        <strain evidence="7 8">SURF-2</strain>
    </source>
</reference>